<dbReference type="EMBL" id="CM017661">
    <property type="protein sequence ID" value="TYI46659.1"/>
    <property type="molecule type" value="Genomic_DNA"/>
</dbReference>
<protein>
    <submittedName>
        <fullName evidence="1">Uncharacterized protein</fullName>
    </submittedName>
</protein>
<sequence>MEEEENRVSVMISQVFFFFDNEGGVRPWISDQASFLAPCFSLLPHNQSQRYHSKSSSRS</sequence>
<reference evidence="1 2" key="1">
    <citation type="submission" date="2019-07" db="EMBL/GenBank/DDBJ databases">
        <title>WGS assembly of Gossypium mustelinum.</title>
        <authorList>
            <person name="Chen Z.J."/>
            <person name="Sreedasyam A."/>
            <person name="Ando A."/>
            <person name="Song Q."/>
            <person name="De L."/>
            <person name="Hulse-Kemp A."/>
            <person name="Ding M."/>
            <person name="Ye W."/>
            <person name="Kirkbride R."/>
            <person name="Jenkins J."/>
            <person name="Plott C."/>
            <person name="Lovell J."/>
            <person name="Lin Y.-M."/>
            <person name="Vaughn R."/>
            <person name="Liu B."/>
            <person name="Li W."/>
            <person name="Simpson S."/>
            <person name="Scheffler B."/>
            <person name="Saski C."/>
            <person name="Grover C."/>
            <person name="Hu G."/>
            <person name="Conover J."/>
            <person name="Carlson J."/>
            <person name="Shu S."/>
            <person name="Boston L."/>
            <person name="Williams M."/>
            <person name="Peterson D."/>
            <person name="Mcgee K."/>
            <person name="Jones D."/>
            <person name="Wendel J."/>
            <person name="Stelly D."/>
            <person name="Grimwood J."/>
            <person name="Schmutz J."/>
        </authorList>
    </citation>
    <scope>NUCLEOTIDE SEQUENCE [LARGE SCALE GENOMIC DNA]</scope>
    <source>
        <strain evidence="1">1408120.09</strain>
    </source>
</reference>
<evidence type="ECO:0000313" key="1">
    <source>
        <dbReference type="EMBL" id="TYI46659.1"/>
    </source>
</evidence>
<gene>
    <name evidence="1" type="ORF">E1A91_D13G120200v1</name>
</gene>
<dbReference type="Proteomes" id="UP000323597">
    <property type="component" value="Chromosome D13"/>
</dbReference>
<evidence type="ECO:0000313" key="2">
    <source>
        <dbReference type="Proteomes" id="UP000323597"/>
    </source>
</evidence>
<accession>A0A5D2S119</accession>
<dbReference type="AlphaFoldDB" id="A0A5D2S119"/>
<proteinExistence type="predicted"/>
<organism evidence="1 2">
    <name type="scientific">Gossypium mustelinum</name>
    <name type="common">Cotton</name>
    <name type="synonym">Gossypium caicoense</name>
    <dbReference type="NCBI Taxonomy" id="34275"/>
    <lineage>
        <taxon>Eukaryota</taxon>
        <taxon>Viridiplantae</taxon>
        <taxon>Streptophyta</taxon>
        <taxon>Embryophyta</taxon>
        <taxon>Tracheophyta</taxon>
        <taxon>Spermatophyta</taxon>
        <taxon>Magnoliopsida</taxon>
        <taxon>eudicotyledons</taxon>
        <taxon>Gunneridae</taxon>
        <taxon>Pentapetalae</taxon>
        <taxon>rosids</taxon>
        <taxon>malvids</taxon>
        <taxon>Malvales</taxon>
        <taxon>Malvaceae</taxon>
        <taxon>Malvoideae</taxon>
        <taxon>Gossypium</taxon>
    </lineage>
</organism>
<keyword evidence="2" id="KW-1185">Reference proteome</keyword>
<name>A0A5D2S119_GOSMU</name>